<dbReference type="RefSeq" id="WP_311702962.1">
    <property type="nucleotide sequence ID" value="NZ_JAVREL010000002.1"/>
</dbReference>
<accession>A0ABU2MKB9</accession>
<evidence type="ECO:0000313" key="2">
    <source>
        <dbReference type="Proteomes" id="UP001183246"/>
    </source>
</evidence>
<dbReference type="SUPFAM" id="SSF53474">
    <property type="entry name" value="alpha/beta-Hydrolases"/>
    <property type="match status" value="1"/>
</dbReference>
<dbReference type="InterPro" id="IPR029058">
    <property type="entry name" value="AB_hydrolase_fold"/>
</dbReference>
<dbReference type="EMBL" id="JAVREL010000002">
    <property type="protein sequence ID" value="MDT0341818.1"/>
    <property type="molecule type" value="Genomic_DNA"/>
</dbReference>
<reference evidence="2" key="1">
    <citation type="submission" date="2023-07" db="EMBL/GenBank/DDBJ databases">
        <title>30 novel species of actinomycetes from the DSMZ collection.</title>
        <authorList>
            <person name="Nouioui I."/>
        </authorList>
    </citation>
    <scope>NUCLEOTIDE SEQUENCE [LARGE SCALE GENOMIC DNA]</scope>
    <source>
        <strain evidence="2">DSM 44938</strain>
    </source>
</reference>
<comment type="caution">
    <text evidence="1">The sequence shown here is derived from an EMBL/GenBank/DDBJ whole genome shotgun (WGS) entry which is preliminary data.</text>
</comment>
<evidence type="ECO:0000313" key="1">
    <source>
        <dbReference type="EMBL" id="MDT0341818.1"/>
    </source>
</evidence>
<dbReference type="Gene3D" id="3.40.50.1820">
    <property type="entry name" value="alpha/beta hydrolase"/>
    <property type="match status" value="1"/>
</dbReference>
<proteinExistence type="predicted"/>
<dbReference type="Proteomes" id="UP001183246">
    <property type="component" value="Unassembled WGS sequence"/>
</dbReference>
<keyword evidence="2" id="KW-1185">Reference proteome</keyword>
<organism evidence="1 2">
    <name type="scientific">Streptomyces litchfieldiae</name>
    <dbReference type="NCBI Taxonomy" id="3075543"/>
    <lineage>
        <taxon>Bacteria</taxon>
        <taxon>Bacillati</taxon>
        <taxon>Actinomycetota</taxon>
        <taxon>Actinomycetes</taxon>
        <taxon>Kitasatosporales</taxon>
        <taxon>Streptomycetaceae</taxon>
        <taxon>Streptomyces</taxon>
    </lineage>
</organism>
<sequence>MHPAPPRGVLRLPLSAPRSAWPVLRNPADRRRAATLVDFRNSDRAPLLLVAGDADHGIPAAVVRENHRRYRRSTAITEYKEYPGRDHLTALHEGWEDVADYALAGASTAAPAPLAP</sequence>
<gene>
    <name evidence="1" type="ORF">RM590_04060</name>
</gene>
<name>A0ABU2MKB9_9ACTN</name>
<protein>
    <submittedName>
        <fullName evidence="1">Uncharacterized protein</fullName>
    </submittedName>
</protein>